<keyword evidence="1" id="KW-1133">Transmembrane helix</keyword>
<sequence length="394" mass="45017">MNNAMTKLNIDRSGSTKLNYLAAVAVCMAPIFAPYKFMGPISIANAFLIIISLLIIVSQKKIVIHVPLFFLVIIHAGLSFLAFYTLEYNTGLLSMLRSIIMTFIISLSFMQLIPFYEKKSFFHVLSTISIICGSFLLFQFLNINRGIIPYDGRLFEGLVEGYTWSASVTYRRVNSFFSEPSYFAIYFLPVMALMLMREKKVSAVICWLLLFISTSTLGVLGSSILILGYTLFEKKAKGLVLLTLGLITVVLVLKTMDLSWFMKFNLDKINNLSENSQIRIVGYLEYFKELPIINQLIGVGFFQLSNYFRSYGLFNYSNAFILILINHGILGLMAFFLFLLSLFKKNNMKGRVFLLIFIMISAIDSFIYSSNFYYVLYFAIVFSDSKSMKQIRII</sequence>
<comment type="caution">
    <text evidence="2">The sequence shown here is derived from an EMBL/GenBank/DDBJ whole genome shotgun (WGS) entry which is preliminary data.</text>
</comment>
<dbReference type="OrthoDB" id="2989261at2"/>
<keyword evidence="1" id="KW-0812">Transmembrane</keyword>
<feature type="transmembrane region" description="Helical" evidence="1">
    <location>
        <begin position="352"/>
        <end position="380"/>
    </location>
</feature>
<evidence type="ECO:0008006" key="4">
    <source>
        <dbReference type="Google" id="ProtNLM"/>
    </source>
</evidence>
<evidence type="ECO:0000313" key="3">
    <source>
        <dbReference type="Proteomes" id="UP000187439"/>
    </source>
</evidence>
<feature type="transmembrane region" description="Helical" evidence="1">
    <location>
        <begin position="64"/>
        <end position="86"/>
    </location>
</feature>
<feature type="transmembrane region" description="Helical" evidence="1">
    <location>
        <begin position="238"/>
        <end position="262"/>
    </location>
</feature>
<evidence type="ECO:0000256" key="1">
    <source>
        <dbReference type="SAM" id="Phobius"/>
    </source>
</evidence>
<dbReference type="RefSeq" id="WP_076120439.1">
    <property type="nucleotide sequence ID" value="NZ_MPTC01000020.1"/>
</dbReference>
<feature type="transmembrane region" description="Helical" evidence="1">
    <location>
        <begin position="41"/>
        <end position="57"/>
    </location>
</feature>
<accession>A0A1R0XS80</accession>
<feature type="transmembrane region" description="Helical" evidence="1">
    <location>
        <begin position="283"/>
        <end position="304"/>
    </location>
</feature>
<keyword evidence="1" id="KW-0472">Membrane</keyword>
<feature type="transmembrane region" description="Helical" evidence="1">
    <location>
        <begin position="208"/>
        <end position="232"/>
    </location>
</feature>
<reference evidence="2 3" key="1">
    <citation type="submission" date="2016-10" db="EMBL/GenBank/DDBJ databases">
        <title>Paenibacillus species isolates.</title>
        <authorList>
            <person name="Beno S.M."/>
        </authorList>
    </citation>
    <scope>NUCLEOTIDE SEQUENCE [LARGE SCALE GENOMIC DNA]</scope>
    <source>
        <strain evidence="2 3">FSL H7-0710</strain>
    </source>
</reference>
<feature type="transmembrane region" description="Helical" evidence="1">
    <location>
        <begin position="120"/>
        <end position="141"/>
    </location>
</feature>
<dbReference type="Proteomes" id="UP000187439">
    <property type="component" value="Unassembled WGS sequence"/>
</dbReference>
<dbReference type="AlphaFoldDB" id="A0A1R0XS80"/>
<name>A0A1R0XS80_9BACL</name>
<feature type="transmembrane region" description="Helical" evidence="1">
    <location>
        <begin position="92"/>
        <end position="113"/>
    </location>
</feature>
<gene>
    <name evidence="2" type="ORF">BSK52_20330</name>
</gene>
<feature type="transmembrane region" description="Helical" evidence="1">
    <location>
        <begin position="180"/>
        <end position="196"/>
    </location>
</feature>
<feature type="transmembrane region" description="Helical" evidence="1">
    <location>
        <begin position="18"/>
        <end position="35"/>
    </location>
</feature>
<feature type="transmembrane region" description="Helical" evidence="1">
    <location>
        <begin position="316"/>
        <end position="340"/>
    </location>
</feature>
<evidence type="ECO:0000313" key="2">
    <source>
        <dbReference type="EMBL" id="OMD37950.1"/>
    </source>
</evidence>
<proteinExistence type="predicted"/>
<organism evidence="2 3">
    <name type="scientific">Paenibacillus odorifer</name>
    <dbReference type="NCBI Taxonomy" id="189426"/>
    <lineage>
        <taxon>Bacteria</taxon>
        <taxon>Bacillati</taxon>
        <taxon>Bacillota</taxon>
        <taxon>Bacilli</taxon>
        <taxon>Bacillales</taxon>
        <taxon>Paenibacillaceae</taxon>
        <taxon>Paenibacillus</taxon>
    </lineage>
</organism>
<dbReference type="EMBL" id="MPTC01000020">
    <property type="protein sequence ID" value="OMD37950.1"/>
    <property type="molecule type" value="Genomic_DNA"/>
</dbReference>
<protein>
    <recommendedName>
        <fullName evidence="4">Polysaccharide polymerase</fullName>
    </recommendedName>
</protein>